<evidence type="ECO:0000256" key="12">
    <source>
        <dbReference type="SAM" id="Phobius"/>
    </source>
</evidence>
<keyword evidence="9 12" id="KW-0472">Membrane</keyword>
<dbReference type="CDD" id="cd11477">
    <property type="entry name" value="SLC5sbd_u1"/>
    <property type="match status" value="1"/>
</dbReference>
<keyword evidence="3" id="KW-0813">Transport</keyword>
<feature type="transmembrane region" description="Helical" evidence="12">
    <location>
        <begin position="6"/>
        <end position="22"/>
    </location>
</feature>
<feature type="transmembrane region" description="Helical" evidence="12">
    <location>
        <begin position="275"/>
        <end position="294"/>
    </location>
</feature>
<evidence type="ECO:0000256" key="11">
    <source>
        <dbReference type="RuleBase" id="RU362091"/>
    </source>
</evidence>
<dbReference type="InterPro" id="IPR001734">
    <property type="entry name" value="Na/solute_symporter"/>
</dbReference>
<dbReference type="OrthoDB" id="9789704at2"/>
<dbReference type="GO" id="GO:0015293">
    <property type="term" value="F:symporter activity"/>
    <property type="evidence" value="ECO:0007669"/>
    <property type="project" value="TreeGrafter"/>
</dbReference>
<comment type="subcellular location">
    <subcellularLocation>
        <location evidence="1">Cell membrane</location>
        <topology evidence="1">Multi-pass membrane protein</topology>
    </subcellularLocation>
</comment>
<dbReference type="EMBL" id="CM000951">
    <property type="protein sequence ID" value="EDY53525.1"/>
    <property type="molecule type" value="Genomic_DNA"/>
</dbReference>
<evidence type="ECO:0000256" key="7">
    <source>
        <dbReference type="ARBA" id="ARBA00023053"/>
    </source>
</evidence>
<evidence type="ECO:0000256" key="2">
    <source>
        <dbReference type="ARBA" id="ARBA00006434"/>
    </source>
</evidence>
<keyword evidence="14" id="KW-1185">Reference proteome</keyword>
<dbReference type="AlphaFoldDB" id="B5HL20"/>
<organism evidence="13 14">
    <name type="scientific">Streptomyces sviceus (strain ATCC 29083 / DSM 924 / JCM 4929 / NBRC 13980 / NCIMB 11184 / NRRL 5439 / UC 5370)</name>
    <dbReference type="NCBI Taxonomy" id="463191"/>
    <lineage>
        <taxon>Bacteria</taxon>
        <taxon>Bacillati</taxon>
        <taxon>Actinomycetota</taxon>
        <taxon>Actinomycetes</taxon>
        <taxon>Kitasatosporales</taxon>
        <taxon>Streptomycetaceae</taxon>
        <taxon>Streptomyces</taxon>
    </lineage>
</organism>
<dbReference type="InterPro" id="IPR038377">
    <property type="entry name" value="Na/Glc_symporter_sf"/>
</dbReference>
<dbReference type="PROSITE" id="PS50283">
    <property type="entry name" value="NA_SOLUT_SYMP_3"/>
    <property type="match status" value="1"/>
</dbReference>
<dbReference type="InterPro" id="IPR051163">
    <property type="entry name" value="Sodium:Solute_Symporter_SSF"/>
</dbReference>
<keyword evidence="7" id="KW-0915">Sodium</keyword>
<dbReference type="HOGENOM" id="CLU_018808_12_0_11"/>
<evidence type="ECO:0000256" key="4">
    <source>
        <dbReference type="ARBA" id="ARBA00022475"/>
    </source>
</evidence>
<keyword evidence="5 12" id="KW-0812">Transmembrane</keyword>
<name>B5HL20_STRX2</name>
<evidence type="ECO:0000313" key="14">
    <source>
        <dbReference type="Proteomes" id="UP000002785"/>
    </source>
</evidence>
<feature type="transmembrane region" description="Helical" evidence="12">
    <location>
        <begin position="159"/>
        <end position="176"/>
    </location>
</feature>
<feature type="transmembrane region" description="Helical" evidence="12">
    <location>
        <begin position="461"/>
        <end position="480"/>
    </location>
</feature>
<evidence type="ECO:0000256" key="5">
    <source>
        <dbReference type="ARBA" id="ARBA00022692"/>
    </source>
</evidence>
<evidence type="ECO:0000256" key="10">
    <source>
        <dbReference type="ARBA" id="ARBA00023201"/>
    </source>
</evidence>
<proteinExistence type="inferred from homology"/>
<sequence length="530" mass="57481">MNGLDWAVLIGYFGVMVAIGVWSHKRVDDVSDFFTAGGKMPWWLSGISHHMSGYSAVMFTGYAGIAYTYGVTSFVTWSFPIALGIAIGSKLFAPRINRLRSRLHVASPLEYLKNRYDLKTQQALAWSGMLLKIVDVGAKWAAIATLLSVFTGISLNQGILITGAITAVYCTIGGLWADALTELGQFVIQLLAGVAMFVAVVLKLNDKGIGFFGAWDEPELQGHGEPLVGPYGTVFLLAFLFIKLFEYNGGMLNQAQRYMATANAHQAERSARLSAILWLVWPVVLFFPMWMSPLLVHSQKPDGSDSYGLMTEQLLPHGLLGLVIVGFFSHTMAMCSSDANAIAAVFTRDCAPVVWRRARSWNQGQGLRVARITTVVFLGLSMAAATQVNSPAFKDIITVVIKWVAGLMGPMAIPMMLGLLRPFRRSGPTAALTSWSMGLLAFWLVNYPINWNVDGGVPLQYQVSIPLAVSLVLYILIGFIKPEDTPERLAIIEKINTDGDGEGAAAVAIPTPAGGVEDVIGTGVKDQPRS</sequence>
<dbReference type="RefSeq" id="WP_007382723.1">
    <property type="nucleotide sequence ID" value="NZ_CM000951.1"/>
</dbReference>
<feature type="transmembrane region" description="Helical" evidence="12">
    <location>
        <begin position="129"/>
        <end position="153"/>
    </location>
</feature>
<feature type="transmembrane region" description="Helical" evidence="12">
    <location>
        <begin position="183"/>
        <end position="202"/>
    </location>
</feature>
<feature type="transmembrane region" description="Helical" evidence="12">
    <location>
        <begin position="432"/>
        <end position="449"/>
    </location>
</feature>
<gene>
    <name evidence="13" type="ORF">SSEG_00105</name>
</gene>
<evidence type="ECO:0000256" key="8">
    <source>
        <dbReference type="ARBA" id="ARBA00023065"/>
    </source>
</evidence>
<dbReference type="Pfam" id="PF00474">
    <property type="entry name" value="SSF"/>
    <property type="match status" value="1"/>
</dbReference>
<keyword evidence="6 12" id="KW-1133">Transmembrane helix</keyword>
<feature type="transmembrane region" description="Helical" evidence="12">
    <location>
        <begin position="74"/>
        <end position="93"/>
    </location>
</feature>
<dbReference type="PANTHER" id="PTHR42985">
    <property type="entry name" value="SODIUM-COUPLED MONOCARBOXYLATE TRANSPORTER"/>
    <property type="match status" value="1"/>
</dbReference>
<dbReference type="GO" id="GO:0006814">
    <property type="term" value="P:sodium ion transport"/>
    <property type="evidence" value="ECO:0007669"/>
    <property type="project" value="UniProtKB-KW"/>
</dbReference>
<keyword evidence="10" id="KW-0739">Sodium transport</keyword>
<reference evidence="13" key="1">
    <citation type="submission" date="2009-10" db="EMBL/GenBank/DDBJ databases">
        <title>The genome sequence of Streptomyces sviceus strain ATCC 29083.</title>
        <authorList>
            <consortium name="The Broad Institute Genome Sequencing Platform"/>
            <consortium name="Broad Institute Microbial Sequencing Center"/>
            <person name="Fischbach M."/>
            <person name="Godfrey P."/>
            <person name="Ward D."/>
            <person name="Young S."/>
            <person name="Zeng Q."/>
            <person name="Koehrsen M."/>
            <person name="Alvarado L."/>
            <person name="Berlin A.M."/>
            <person name="Bochicchio J."/>
            <person name="Borenstein D."/>
            <person name="Chapman S.B."/>
            <person name="Chen Z."/>
            <person name="Engels R."/>
            <person name="Freedman E."/>
            <person name="Gellesch M."/>
            <person name="Goldberg J."/>
            <person name="Griggs A."/>
            <person name="Gujja S."/>
            <person name="Heilman E.R."/>
            <person name="Heiman D.I."/>
            <person name="Hepburn T.A."/>
            <person name="Howarth C."/>
            <person name="Jen D."/>
            <person name="Larson L."/>
            <person name="Lewis B."/>
            <person name="Mehta T."/>
            <person name="Park D."/>
            <person name="Pearson M."/>
            <person name="Richards J."/>
            <person name="Roberts A."/>
            <person name="Saif S."/>
            <person name="Shea T.D."/>
            <person name="Shenoy N."/>
            <person name="Sisk P."/>
            <person name="Stolte C."/>
            <person name="Sykes S.N."/>
            <person name="Thomson T."/>
            <person name="Walk T."/>
            <person name="White J."/>
            <person name="Yandava C."/>
            <person name="Straight P."/>
            <person name="Clardy J."/>
            <person name="Hung D."/>
            <person name="Kolter R."/>
            <person name="Mekalanos J."/>
            <person name="Walker S."/>
            <person name="Walsh C.T."/>
            <person name="Wieland-Brown L.C."/>
            <person name="Haas B."/>
            <person name="Nusbaum C."/>
            <person name="Birren B."/>
        </authorList>
    </citation>
    <scope>NUCLEOTIDE SEQUENCE [LARGE SCALE GENOMIC DNA]</scope>
    <source>
        <strain evidence="13">ATCC 29083</strain>
    </source>
</reference>
<dbReference type="eggNOG" id="COG0591">
    <property type="taxonomic scope" value="Bacteria"/>
</dbReference>
<feature type="transmembrane region" description="Helical" evidence="12">
    <location>
        <begin position="400"/>
        <end position="420"/>
    </location>
</feature>
<evidence type="ECO:0000256" key="9">
    <source>
        <dbReference type="ARBA" id="ARBA00023136"/>
    </source>
</evidence>
<evidence type="ECO:0000313" key="13">
    <source>
        <dbReference type="EMBL" id="EDY53525.1"/>
    </source>
</evidence>
<keyword evidence="8" id="KW-0406">Ion transport</keyword>
<evidence type="ECO:0000256" key="3">
    <source>
        <dbReference type="ARBA" id="ARBA00022448"/>
    </source>
</evidence>
<dbReference type="Gene3D" id="1.20.1730.10">
    <property type="entry name" value="Sodium/glucose cotransporter"/>
    <property type="match status" value="1"/>
</dbReference>
<evidence type="ECO:0000256" key="6">
    <source>
        <dbReference type="ARBA" id="ARBA00022989"/>
    </source>
</evidence>
<dbReference type="PANTHER" id="PTHR42985:SF40">
    <property type="entry name" value="LD47995P-RELATED"/>
    <property type="match status" value="1"/>
</dbReference>
<feature type="transmembrane region" description="Helical" evidence="12">
    <location>
        <begin position="228"/>
        <end position="245"/>
    </location>
</feature>
<keyword evidence="4" id="KW-1003">Cell membrane</keyword>
<dbReference type="GO" id="GO:0005886">
    <property type="term" value="C:plasma membrane"/>
    <property type="evidence" value="ECO:0007669"/>
    <property type="project" value="UniProtKB-SubCell"/>
</dbReference>
<feature type="transmembrane region" description="Helical" evidence="12">
    <location>
        <begin position="314"/>
        <end position="333"/>
    </location>
</feature>
<feature type="transmembrane region" description="Helical" evidence="12">
    <location>
        <begin position="369"/>
        <end position="388"/>
    </location>
</feature>
<accession>B5HL20</accession>
<evidence type="ECO:0000256" key="1">
    <source>
        <dbReference type="ARBA" id="ARBA00004651"/>
    </source>
</evidence>
<comment type="similarity">
    <text evidence="2 11">Belongs to the sodium:solute symporter (SSF) (TC 2.A.21) family.</text>
</comment>
<dbReference type="Proteomes" id="UP000002785">
    <property type="component" value="Chromosome"/>
</dbReference>
<protein>
    <submittedName>
        <fullName evidence="13">Sodium-coupled permease</fullName>
    </submittedName>
</protein>